<proteinExistence type="predicted"/>
<protein>
    <submittedName>
        <fullName evidence="2">Uncharacterized protein</fullName>
    </submittedName>
</protein>
<name>A0A427BCY9_ENSVE</name>
<comment type="caution">
    <text evidence="2">The sequence shown here is derived from an EMBL/GenBank/DDBJ whole genome shotgun (WGS) entry which is preliminary data.</text>
</comment>
<organism evidence="2 3">
    <name type="scientific">Ensete ventricosum</name>
    <name type="common">Abyssinian banana</name>
    <name type="synonym">Musa ensete</name>
    <dbReference type="NCBI Taxonomy" id="4639"/>
    <lineage>
        <taxon>Eukaryota</taxon>
        <taxon>Viridiplantae</taxon>
        <taxon>Streptophyta</taxon>
        <taxon>Embryophyta</taxon>
        <taxon>Tracheophyta</taxon>
        <taxon>Spermatophyta</taxon>
        <taxon>Magnoliopsida</taxon>
        <taxon>Liliopsida</taxon>
        <taxon>Zingiberales</taxon>
        <taxon>Musaceae</taxon>
        <taxon>Ensete</taxon>
    </lineage>
</organism>
<sequence length="130" mass="13064">MGFLDYTKLPGEQMVLVSAVPVAPLNSNVLKVVAARPSDISVFQISTTIIPPSIKSSTPAPPTPDAATPKEAPVQKPVTAPHVVAPKASAAAQGPTGSTAGPTADEKDADASTASPAESEDALKHPSVSC</sequence>
<evidence type="ECO:0000313" key="2">
    <source>
        <dbReference type="EMBL" id="RRT86216.1"/>
    </source>
</evidence>
<dbReference type="AlphaFoldDB" id="A0A427BCY9"/>
<gene>
    <name evidence="2" type="ORF">B296_00000400</name>
</gene>
<evidence type="ECO:0000313" key="3">
    <source>
        <dbReference type="Proteomes" id="UP000287651"/>
    </source>
</evidence>
<accession>A0A427BCY9</accession>
<reference evidence="2 3" key="1">
    <citation type="journal article" date="2014" name="Agronomy (Basel)">
        <title>A Draft Genome Sequence for Ensete ventricosum, the Drought-Tolerant Tree Against Hunger.</title>
        <authorList>
            <person name="Harrison J."/>
            <person name="Moore K.A."/>
            <person name="Paszkiewicz K."/>
            <person name="Jones T."/>
            <person name="Grant M."/>
            <person name="Ambacheew D."/>
            <person name="Muzemil S."/>
            <person name="Studholme D.J."/>
        </authorList>
    </citation>
    <scope>NUCLEOTIDE SEQUENCE [LARGE SCALE GENOMIC DNA]</scope>
</reference>
<dbReference type="EMBL" id="AMZH03000001">
    <property type="protein sequence ID" value="RRT86216.1"/>
    <property type="molecule type" value="Genomic_DNA"/>
</dbReference>
<dbReference type="Proteomes" id="UP000287651">
    <property type="component" value="Unassembled WGS sequence"/>
</dbReference>
<feature type="region of interest" description="Disordered" evidence="1">
    <location>
        <begin position="51"/>
        <end position="130"/>
    </location>
</feature>
<evidence type="ECO:0000256" key="1">
    <source>
        <dbReference type="SAM" id="MobiDB-lite"/>
    </source>
</evidence>